<name>A0A2K8UA85_9GAMM</name>
<sequence length="167" mass="18569">MRKVLIIDTSILCVWLDVPGKETCGPDHDRWDRPRVDEKIHAEARAGTTFVLPLASIIETGNHIAQAPRSRKERADALADLIRKSADEETPWAAFAHQSELWSSARLKTLADTWPALAAKQISMGDITIKDVAEYHAPSCRVEILTGDLGLKGYEPAAPPEIPRRRK</sequence>
<dbReference type="Proteomes" id="UP000232638">
    <property type="component" value="Chromosome"/>
</dbReference>
<protein>
    <recommendedName>
        <fullName evidence="3">PIN domain-containing protein</fullName>
    </recommendedName>
</protein>
<dbReference type="KEGG" id="tsy:THSYN_17015"/>
<keyword evidence="2" id="KW-1185">Reference proteome</keyword>
<proteinExistence type="predicted"/>
<accession>A0A2K8UA85</accession>
<evidence type="ECO:0000313" key="1">
    <source>
        <dbReference type="EMBL" id="AUB82475.1"/>
    </source>
</evidence>
<organism evidence="1 2">
    <name type="scientific">Candidatus Thiodictyon syntrophicum</name>
    <dbReference type="NCBI Taxonomy" id="1166950"/>
    <lineage>
        <taxon>Bacteria</taxon>
        <taxon>Pseudomonadati</taxon>
        <taxon>Pseudomonadota</taxon>
        <taxon>Gammaproteobacteria</taxon>
        <taxon>Chromatiales</taxon>
        <taxon>Chromatiaceae</taxon>
        <taxon>Thiodictyon</taxon>
    </lineage>
</organism>
<evidence type="ECO:0008006" key="3">
    <source>
        <dbReference type="Google" id="ProtNLM"/>
    </source>
</evidence>
<gene>
    <name evidence="1" type="ORF">THSYN_17015</name>
</gene>
<dbReference type="AlphaFoldDB" id="A0A2K8UA85"/>
<dbReference type="EMBL" id="CP020370">
    <property type="protein sequence ID" value="AUB82475.1"/>
    <property type="molecule type" value="Genomic_DNA"/>
</dbReference>
<dbReference type="OrthoDB" id="158697at2"/>
<dbReference type="RefSeq" id="WP_100920202.1">
    <property type="nucleotide sequence ID" value="NZ_CP020370.1"/>
</dbReference>
<reference evidence="1 2" key="1">
    <citation type="submission" date="2017-03" db="EMBL/GenBank/DDBJ databases">
        <title>Complete genome sequence of Candidatus 'Thiodictyon syntrophicum' sp. nov. strain Cad16T, a photolithoautotroph purple sulfur bacterium isolated from an alpine meromictic lake.</title>
        <authorList>
            <person name="Luedin S.M."/>
            <person name="Pothier J.F."/>
            <person name="Danza F."/>
            <person name="Storelli N."/>
            <person name="Wittwer M."/>
            <person name="Tonolla M."/>
        </authorList>
    </citation>
    <scope>NUCLEOTIDE SEQUENCE [LARGE SCALE GENOMIC DNA]</scope>
    <source>
        <strain evidence="1 2">Cad16T</strain>
    </source>
</reference>
<evidence type="ECO:0000313" key="2">
    <source>
        <dbReference type="Proteomes" id="UP000232638"/>
    </source>
</evidence>